<gene>
    <name evidence="2" type="ORF">ACFFQ6_14635</name>
</gene>
<protein>
    <recommendedName>
        <fullName evidence="4">DUF222 domain-containing protein</fullName>
    </recommendedName>
</protein>
<evidence type="ECO:0000256" key="1">
    <source>
        <dbReference type="SAM" id="MobiDB-lite"/>
    </source>
</evidence>
<reference evidence="2 3" key="1">
    <citation type="submission" date="2024-09" db="EMBL/GenBank/DDBJ databases">
        <authorList>
            <person name="Sun Q."/>
            <person name="Mori K."/>
        </authorList>
    </citation>
    <scope>NUCLEOTIDE SEQUENCE [LARGE SCALE GENOMIC DNA]</scope>
    <source>
        <strain evidence="2 3">JCM 11411</strain>
    </source>
</reference>
<proteinExistence type="predicted"/>
<name>A0ABV5XEP4_9NOCA</name>
<evidence type="ECO:0000313" key="3">
    <source>
        <dbReference type="Proteomes" id="UP001589587"/>
    </source>
</evidence>
<dbReference type="RefSeq" id="WP_003943377.1">
    <property type="nucleotide sequence ID" value="NZ_JBEUOO010000079.1"/>
</dbReference>
<dbReference type="EMBL" id="JBHMAS010000033">
    <property type="protein sequence ID" value="MFB9780930.1"/>
    <property type="molecule type" value="Genomic_DNA"/>
</dbReference>
<feature type="region of interest" description="Disordered" evidence="1">
    <location>
        <begin position="198"/>
        <end position="258"/>
    </location>
</feature>
<evidence type="ECO:0000313" key="2">
    <source>
        <dbReference type="EMBL" id="MFB9780930.1"/>
    </source>
</evidence>
<sequence>MSPNSTWLDTRTTQLRGTLLGLGLTITDSQARVLLNDKLDDYARLMHVTRRTAQRHFTDEQLAIFANSLAAAISDEAPGEPMTEFERTIPMPTNALGLTIAALAEALKVAHGNLEEHSLTDGLSHLSTLGMIAADARTNTRTGTVPMPRPLLLRIARFLDNTAKMVSEGANLPDGLDENARAPFVTTLQQDADGLRTLANTEDGHSPKLWRIPASSETSPRREKANRRHAAVETEPNAATEGARGDSIRSGRPRPTES</sequence>
<comment type="caution">
    <text evidence="2">The sequence shown here is derived from an EMBL/GenBank/DDBJ whole genome shotgun (WGS) entry which is preliminary data.</text>
</comment>
<accession>A0ABV5XEP4</accession>
<dbReference type="Proteomes" id="UP001589587">
    <property type="component" value="Unassembled WGS sequence"/>
</dbReference>
<evidence type="ECO:0008006" key="4">
    <source>
        <dbReference type="Google" id="ProtNLM"/>
    </source>
</evidence>
<keyword evidence="3" id="KW-1185">Reference proteome</keyword>
<organism evidence="2 3">
    <name type="scientific">Rhodococcus baikonurensis</name>
    <dbReference type="NCBI Taxonomy" id="172041"/>
    <lineage>
        <taxon>Bacteria</taxon>
        <taxon>Bacillati</taxon>
        <taxon>Actinomycetota</taxon>
        <taxon>Actinomycetes</taxon>
        <taxon>Mycobacteriales</taxon>
        <taxon>Nocardiaceae</taxon>
        <taxon>Rhodococcus</taxon>
        <taxon>Rhodococcus erythropolis group</taxon>
    </lineage>
</organism>
<dbReference type="GeneID" id="93806937"/>
<feature type="compositionally biased region" description="Basic and acidic residues" evidence="1">
    <location>
        <begin position="243"/>
        <end position="258"/>
    </location>
</feature>